<dbReference type="Proteomes" id="UP000269493">
    <property type="component" value="Unassembled WGS sequence"/>
</dbReference>
<reference evidence="2 3" key="1">
    <citation type="submission" date="2018-10" db="EMBL/GenBank/DDBJ databases">
        <title>Genomic Encyclopedia of Archaeal and Bacterial Type Strains, Phase II (KMG-II): from individual species to whole genera.</title>
        <authorList>
            <person name="Goeker M."/>
        </authorList>
    </citation>
    <scope>NUCLEOTIDE SEQUENCE [LARGE SCALE GENOMIC DNA]</scope>
    <source>
        <strain evidence="2 3">NSB1</strain>
    </source>
</reference>
<accession>A0A495VKQ8</accession>
<organism evidence="2 3">
    <name type="scientific">Coprobacter fastidiosus NSB1 = JCM 33896</name>
    <dbReference type="NCBI Taxonomy" id="1349822"/>
    <lineage>
        <taxon>Bacteria</taxon>
        <taxon>Pseudomonadati</taxon>
        <taxon>Bacteroidota</taxon>
        <taxon>Bacteroidia</taxon>
        <taxon>Bacteroidales</taxon>
        <taxon>Barnesiellaceae</taxon>
        <taxon>Coprobacter</taxon>
    </lineage>
</organism>
<evidence type="ECO:0008006" key="4">
    <source>
        <dbReference type="Google" id="ProtNLM"/>
    </source>
</evidence>
<keyword evidence="3" id="KW-1185">Reference proteome</keyword>
<feature type="signal peptide" evidence="1">
    <location>
        <begin position="1"/>
        <end position="22"/>
    </location>
</feature>
<dbReference type="Gene3D" id="3.20.20.80">
    <property type="entry name" value="Glycosidases"/>
    <property type="match status" value="1"/>
</dbReference>
<keyword evidence="1" id="KW-0732">Signal</keyword>
<feature type="chain" id="PRO_5019757572" description="Glycosyl hydrolase family 115 (Putative glucuronidase)" evidence="1">
    <location>
        <begin position="23"/>
        <end position="580"/>
    </location>
</feature>
<sequence length="580" mass="67968">MKNFSFVLFVLFLLCPVCVTLGKTLPDQFNNKDVRGWIILSDDMNAAVRTIKAAKEYDINQLQLSHEIIHDLREIKKEKVCAQVNELVNLAHSEGINEVLLWDHSLYDIDYYPERFRTGPGGTIDLDNLEFWEWLKDDYRQMLDRVSEADGLVLTFIETGAYAERQFSKKMKSSEEKLAAVVNAISDVLIGERKKKLYIRTFAYSEEEYKGTTGCIEYLKYDEVILMMKETPHDFFLTHPDNYYIQKMDRPVIVEFDLGNEYSGQGVVANTWPEHVMKRWNSYIHCPNVTGYVARTDRYGNTSIVNTANAIQLYALKRMTEDPKISVDRVYNEFIESEYGNTALLPIKKAFQEAFDIVTSVFYTLGTNLTDHSSLNYENNKWGYSRHVSGRWIDPPVVRVEHDVNRTFHYWKDIVNHIAPVQFKSWFSPSFVEVKEVFDRRWMDVGEKMDSLYYRYIVTEKRYGVRLAAEALSEIEKTKPVLDSVAYNELQQLFYRTYLTASLHEAVCTAYYGIRIYTGDKKSYPKMLKEDILSALERITLTVNEMEQMRGSYPIGQYNWLNDARTALWYRDKIKRMLYE</sequence>
<protein>
    <recommendedName>
        <fullName evidence="4">Glycosyl hydrolase family 115 (Putative glucuronidase)</fullName>
    </recommendedName>
</protein>
<proteinExistence type="predicted"/>
<evidence type="ECO:0000256" key="1">
    <source>
        <dbReference type="SAM" id="SignalP"/>
    </source>
</evidence>
<evidence type="ECO:0000313" key="3">
    <source>
        <dbReference type="Proteomes" id="UP000269493"/>
    </source>
</evidence>
<dbReference type="InterPro" id="IPR017853">
    <property type="entry name" value="GH"/>
</dbReference>
<name>A0A495VKQ8_9BACT</name>
<dbReference type="SUPFAM" id="SSF51445">
    <property type="entry name" value="(Trans)glycosidases"/>
    <property type="match status" value="1"/>
</dbReference>
<gene>
    <name evidence="2" type="ORF">BC742_2501</name>
</gene>
<dbReference type="AlphaFoldDB" id="A0A495VKQ8"/>
<dbReference type="RefSeq" id="WP_031258498.1">
    <property type="nucleotide sequence ID" value="NZ_KI440790.1"/>
</dbReference>
<dbReference type="EMBL" id="RBXN01000010">
    <property type="protein sequence ID" value="RKT49490.1"/>
    <property type="molecule type" value="Genomic_DNA"/>
</dbReference>
<dbReference type="GeneID" id="92927899"/>
<evidence type="ECO:0000313" key="2">
    <source>
        <dbReference type="EMBL" id="RKT49490.1"/>
    </source>
</evidence>
<comment type="caution">
    <text evidence="2">The sequence shown here is derived from an EMBL/GenBank/DDBJ whole genome shotgun (WGS) entry which is preliminary data.</text>
</comment>